<dbReference type="PROSITE" id="PS01047">
    <property type="entry name" value="HMA_1"/>
    <property type="match status" value="1"/>
</dbReference>
<keyword evidence="1" id="KW-0479">Metal-binding</keyword>
<name>A0A6J4TEK1_9ACTN</name>
<gene>
    <name evidence="3" type="ORF">AVDCRST_MAG79-180</name>
</gene>
<sequence>MGELRLAVDGMTCEHCVRAVTTEVEAVPGVEHVAVDLPAGEVRVTGSDVSTDDVRAAIDEAGYTVRA</sequence>
<feature type="domain" description="HMA" evidence="2">
    <location>
        <begin position="2"/>
        <end position="66"/>
    </location>
</feature>
<evidence type="ECO:0000259" key="2">
    <source>
        <dbReference type="PROSITE" id="PS50846"/>
    </source>
</evidence>
<dbReference type="AlphaFoldDB" id="A0A6J4TEK1"/>
<evidence type="ECO:0000313" key="3">
    <source>
        <dbReference type="EMBL" id="CAA9520709.1"/>
    </source>
</evidence>
<dbReference type="InterPro" id="IPR036163">
    <property type="entry name" value="HMA_dom_sf"/>
</dbReference>
<organism evidence="3">
    <name type="scientific">uncultured Thermoleophilia bacterium</name>
    <dbReference type="NCBI Taxonomy" id="1497501"/>
    <lineage>
        <taxon>Bacteria</taxon>
        <taxon>Bacillati</taxon>
        <taxon>Actinomycetota</taxon>
        <taxon>Thermoleophilia</taxon>
        <taxon>environmental samples</taxon>
    </lineage>
</organism>
<dbReference type="PROSITE" id="PS50846">
    <property type="entry name" value="HMA_2"/>
    <property type="match status" value="1"/>
</dbReference>
<dbReference type="InterPro" id="IPR017969">
    <property type="entry name" value="Heavy-metal-associated_CS"/>
</dbReference>
<evidence type="ECO:0000256" key="1">
    <source>
        <dbReference type="ARBA" id="ARBA00022723"/>
    </source>
</evidence>
<dbReference type="Gene3D" id="3.30.70.100">
    <property type="match status" value="1"/>
</dbReference>
<accession>A0A6J4TEK1</accession>
<dbReference type="Pfam" id="PF00403">
    <property type="entry name" value="HMA"/>
    <property type="match status" value="1"/>
</dbReference>
<proteinExistence type="predicted"/>
<dbReference type="GO" id="GO:0046872">
    <property type="term" value="F:metal ion binding"/>
    <property type="evidence" value="ECO:0007669"/>
    <property type="project" value="UniProtKB-KW"/>
</dbReference>
<dbReference type="FunFam" id="3.30.70.100:FF:000001">
    <property type="entry name" value="ATPase copper transporting beta"/>
    <property type="match status" value="1"/>
</dbReference>
<dbReference type="SUPFAM" id="SSF55008">
    <property type="entry name" value="HMA, heavy metal-associated domain"/>
    <property type="match status" value="1"/>
</dbReference>
<dbReference type="CDD" id="cd00371">
    <property type="entry name" value="HMA"/>
    <property type="match status" value="1"/>
</dbReference>
<reference evidence="3" key="1">
    <citation type="submission" date="2020-02" db="EMBL/GenBank/DDBJ databases">
        <authorList>
            <person name="Meier V. D."/>
        </authorList>
    </citation>
    <scope>NUCLEOTIDE SEQUENCE</scope>
    <source>
        <strain evidence="3">AVDCRST_MAG79</strain>
    </source>
</reference>
<protein>
    <submittedName>
        <fullName evidence="3">Copper chaperone</fullName>
    </submittedName>
</protein>
<dbReference type="InterPro" id="IPR006121">
    <property type="entry name" value="HMA_dom"/>
</dbReference>
<dbReference type="EMBL" id="CADCWC010000033">
    <property type="protein sequence ID" value="CAA9520709.1"/>
    <property type="molecule type" value="Genomic_DNA"/>
</dbReference>